<feature type="compositionally biased region" description="Low complexity" evidence="12">
    <location>
        <begin position="30"/>
        <end position="45"/>
    </location>
</feature>
<feature type="compositionally biased region" description="Basic and acidic residues" evidence="12">
    <location>
        <begin position="47"/>
        <end position="56"/>
    </location>
</feature>
<dbReference type="GO" id="GO:0016787">
    <property type="term" value="F:hydrolase activity"/>
    <property type="evidence" value="ECO:0007669"/>
    <property type="project" value="UniProtKB-KW"/>
</dbReference>
<evidence type="ECO:0000313" key="16">
    <source>
        <dbReference type="Proteomes" id="UP000249363"/>
    </source>
</evidence>
<evidence type="ECO:0000259" key="14">
    <source>
        <dbReference type="PROSITE" id="PS51194"/>
    </source>
</evidence>
<keyword evidence="5" id="KW-0547">Nucleotide-binding</keyword>
<dbReference type="CDD" id="cd17917">
    <property type="entry name" value="DEXHc_RHA-like"/>
    <property type="match status" value="1"/>
</dbReference>
<evidence type="ECO:0000256" key="9">
    <source>
        <dbReference type="ARBA" id="ARBA00022884"/>
    </source>
</evidence>
<feature type="domain" description="Helicase ATP-binding" evidence="13">
    <location>
        <begin position="674"/>
        <end position="845"/>
    </location>
</feature>
<dbReference type="RefSeq" id="XP_040735693.1">
    <property type="nucleotide sequence ID" value="XM_040879857.1"/>
</dbReference>
<keyword evidence="16" id="KW-1185">Reference proteome</keyword>
<evidence type="ECO:0000259" key="13">
    <source>
        <dbReference type="PROSITE" id="PS51192"/>
    </source>
</evidence>
<keyword evidence="9" id="KW-0694">RNA-binding</keyword>
<evidence type="ECO:0000256" key="1">
    <source>
        <dbReference type="ARBA" id="ARBA00004229"/>
    </source>
</evidence>
<dbReference type="SMART" id="SM00847">
    <property type="entry name" value="HA2"/>
    <property type="match status" value="1"/>
</dbReference>
<evidence type="ECO:0000256" key="5">
    <source>
        <dbReference type="ARBA" id="ARBA00022741"/>
    </source>
</evidence>
<dbReference type="GO" id="GO:0003724">
    <property type="term" value="F:RNA helicase activity"/>
    <property type="evidence" value="ECO:0007669"/>
    <property type="project" value="UniProtKB-EC"/>
</dbReference>
<dbReference type="FunFam" id="3.40.50.300:FF:000500">
    <property type="entry name" value="ATP-dependent RNA helicase DHX29"/>
    <property type="match status" value="1"/>
</dbReference>
<dbReference type="FunFam" id="1.20.120.1080:FF:000002">
    <property type="entry name" value="Putative ATP-dependent RNA helicase DHX36"/>
    <property type="match status" value="1"/>
</dbReference>
<feature type="domain" description="Helicase C-terminal" evidence="14">
    <location>
        <begin position="938"/>
        <end position="1102"/>
    </location>
</feature>
<dbReference type="PANTHER" id="PTHR18934:SF145">
    <property type="entry name" value="ATP-DEPENDENT RNA HELICASE DHX57-RELATED"/>
    <property type="match status" value="1"/>
</dbReference>
<dbReference type="PANTHER" id="PTHR18934">
    <property type="entry name" value="ATP-DEPENDENT RNA HELICASE"/>
    <property type="match status" value="1"/>
</dbReference>
<dbReference type="Gene3D" id="1.20.120.1080">
    <property type="match status" value="1"/>
</dbReference>
<name>A0A364L5T9_TALAM</name>
<dbReference type="Pfam" id="PF00270">
    <property type="entry name" value="DEAD"/>
    <property type="match status" value="1"/>
</dbReference>
<dbReference type="Proteomes" id="UP000249363">
    <property type="component" value="Unassembled WGS sequence"/>
</dbReference>
<dbReference type="EC" id="3.6.4.13" evidence="2"/>
<keyword evidence="4" id="KW-0934">Plastid</keyword>
<dbReference type="CDD" id="cd18791">
    <property type="entry name" value="SF2_C_RHA"/>
    <property type="match status" value="1"/>
</dbReference>
<gene>
    <name evidence="15" type="ORF">BHQ10_007189</name>
</gene>
<proteinExistence type="predicted"/>
<feature type="compositionally biased region" description="Polar residues" evidence="12">
    <location>
        <begin position="57"/>
        <end position="74"/>
    </location>
</feature>
<keyword evidence="10" id="KW-0809">Transit peptide</keyword>
<evidence type="ECO:0000313" key="15">
    <source>
        <dbReference type="EMBL" id="RAO71177.1"/>
    </source>
</evidence>
<dbReference type="Pfam" id="PF00271">
    <property type="entry name" value="Helicase_C"/>
    <property type="match status" value="1"/>
</dbReference>
<evidence type="ECO:0000256" key="10">
    <source>
        <dbReference type="ARBA" id="ARBA00022946"/>
    </source>
</evidence>
<dbReference type="PROSITE" id="PS51192">
    <property type="entry name" value="HELICASE_ATP_BIND_1"/>
    <property type="match status" value="1"/>
</dbReference>
<dbReference type="EMBL" id="MIKG01000014">
    <property type="protein sequence ID" value="RAO71177.1"/>
    <property type="molecule type" value="Genomic_DNA"/>
</dbReference>
<keyword evidence="7" id="KW-0347">Helicase</keyword>
<evidence type="ECO:0000256" key="2">
    <source>
        <dbReference type="ARBA" id="ARBA00012552"/>
    </source>
</evidence>
<keyword evidence="8" id="KW-0067">ATP-binding</keyword>
<dbReference type="InterPro" id="IPR027417">
    <property type="entry name" value="P-loop_NTPase"/>
</dbReference>
<comment type="catalytic activity">
    <reaction evidence="11">
        <text>ATP + H2O = ADP + phosphate + H(+)</text>
        <dbReference type="Rhea" id="RHEA:13065"/>
        <dbReference type="ChEBI" id="CHEBI:15377"/>
        <dbReference type="ChEBI" id="CHEBI:15378"/>
        <dbReference type="ChEBI" id="CHEBI:30616"/>
        <dbReference type="ChEBI" id="CHEBI:43474"/>
        <dbReference type="ChEBI" id="CHEBI:456216"/>
        <dbReference type="EC" id="3.6.4.13"/>
    </reaction>
</comment>
<dbReference type="GO" id="GO:0005524">
    <property type="term" value="F:ATP binding"/>
    <property type="evidence" value="ECO:0007669"/>
    <property type="project" value="UniProtKB-KW"/>
</dbReference>
<dbReference type="Gene3D" id="3.40.50.300">
    <property type="entry name" value="P-loop containing nucleotide triphosphate hydrolases"/>
    <property type="match status" value="2"/>
</dbReference>
<evidence type="ECO:0000256" key="11">
    <source>
        <dbReference type="ARBA" id="ARBA00047984"/>
    </source>
</evidence>
<dbReference type="GeneID" id="63796405"/>
<comment type="caution">
    <text evidence="15">The sequence shown here is derived from an EMBL/GenBank/DDBJ whole genome shotgun (WGS) entry which is preliminary data.</text>
</comment>
<evidence type="ECO:0000256" key="3">
    <source>
        <dbReference type="ARBA" id="ARBA00022528"/>
    </source>
</evidence>
<feature type="compositionally biased region" description="Polar residues" evidence="12">
    <location>
        <begin position="620"/>
        <end position="634"/>
    </location>
</feature>
<dbReference type="InterPro" id="IPR011709">
    <property type="entry name" value="DEAD-box_helicase_OB_fold"/>
</dbReference>
<organism evidence="15 16">
    <name type="scientific">Talaromyces amestolkiae</name>
    <dbReference type="NCBI Taxonomy" id="1196081"/>
    <lineage>
        <taxon>Eukaryota</taxon>
        <taxon>Fungi</taxon>
        <taxon>Dikarya</taxon>
        <taxon>Ascomycota</taxon>
        <taxon>Pezizomycotina</taxon>
        <taxon>Eurotiomycetes</taxon>
        <taxon>Eurotiomycetidae</taxon>
        <taxon>Eurotiales</taxon>
        <taxon>Trichocomaceae</taxon>
        <taxon>Talaromyces</taxon>
        <taxon>Talaromyces sect. Talaromyces</taxon>
    </lineage>
</organism>
<dbReference type="SUPFAM" id="SSF52540">
    <property type="entry name" value="P-loop containing nucleoside triphosphate hydrolases"/>
    <property type="match status" value="1"/>
</dbReference>
<dbReference type="GO" id="GO:0003723">
    <property type="term" value="F:RNA binding"/>
    <property type="evidence" value="ECO:0007669"/>
    <property type="project" value="UniProtKB-KW"/>
</dbReference>
<sequence length="1461" mass="165231">MPPNKRKKKPASNPARGFATVSVPSKPKAVESTTVSSTVDSSVVASEDEKTSKPAETHQSQSGSAKEQSLQNLSPEELEKHFEEAELQILVDKYASKSKNEAIRQVSRFETERRVLRSQASVLSLNEWIPQEIQDQVLALIQVEQDHLEIPPERDLDAGKEEELIARLWTLKEAIQGLGFSDDRIDSLLKYIITYYSGLSNSSKSVNWNLEESLDWLALQCAPSELDPYDKKKDQSWTPEEAAFSFFNSTKVKSPTKALPIAQGRNPLIKPAPNHPIIDVIEPDFNDDSDSSLDPEDFADEYVSLKTRMYQLDSQLFDQNSGSGRKARQKATKDVSDPRVRKLQLKIAKIESDILFDHDVAEMRWREKLSDLWRESAFSREKERAVSGAKAISQKETQPTVSEATGDFVMVEAAESGDEGLLGGIFTEDVNDDLSPFQETTNSAISIRDFGVSVGGVEPDKLLQEVCKARDPGSKIVWKDLTVTSFSNRNAVEIKWSKPQEEPFLVSIEGTTIKSNAFTVFVSMDTIAAAKKEQAKGYISTLALLLVSGSGSSTKENKAYMRLPNVWRDLYKEFSELKKQQEDESDKQTIRHLKKLIEENHGKFEQDVVLSDNFRRRNGNNKQQPLGKAESTTPKINAGGLKNLWQEKSNNPSFQHMAESRKNLPVWAYKQEILDTLADHQAVIICSETGSGKSTQIPSFIMENELANGRECKVFVTEPRRISAISLARRVSEELGERHQDLGTNRSLVGFAIRLESKISQSTRLIFATTGVVVRMLERPNELQDVTHIVLDEVHERSIDSDFLLIVLRRLLAQRPELKVVLMSATVDAKKFSDYLGGAPVLNIPGRTFPVQVRYLEDAINMTKYRLDDSYPASTIIDDDEEENLSDEGLSDEMSRGLRETLEDYPAQARDTVLKFDEYRLNYRLITKLLTTIATRQDLTQYSKAILVFLPGLAEIRRLHDEIGSDPTFNQGWIIHTLHSSIASEDQEKAFLVPPEGIRKIVIATNIAETGITIPDITAVIDAGKEKVMRFDEKRQLSRLVESFISRANAKQRRGRAGRVQKGICFHLFTKYRHDNKLSEQQTPEMLRLSLQDLVLRVKICNMGEVEATLLEALDPPSSKNIRRAIESLKEVKALTGAEGLTSLGKQLAKLPLDVWLGKLIIYGAIFKCLDACVSIAAILSSKSPFVNTLGSNSQRDAARLSFKRGDSDLLTIYNAYLAWKRIRETPGVNEYSFCRKNFLSPQTLLNIEDVKTQLLVSIVDAGLLKLEMEEQTALRRARVTGRNRQFFVVPERVNVNSANDIIVNSVIAWSFYPKLVTREGKGWRNVANNQNISLHPTSVNKRVDSSVQWLSYYHIMQTRNRFYNAHETSAVESFAVALLCGDLEFKMYSGVISIDNNRLRFSVRDWKQMLAFKRFSIRVREIMTEIVRNPQKMLSHKQREWMEVWQQIFSAKAEKALEKN</sequence>
<dbReference type="Pfam" id="PF21010">
    <property type="entry name" value="HA2_C"/>
    <property type="match status" value="1"/>
</dbReference>
<protein>
    <recommendedName>
        <fullName evidence="2">RNA helicase</fullName>
        <ecNumber evidence="2">3.6.4.13</ecNumber>
    </recommendedName>
</protein>
<accession>A0A364L5T9</accession>
<feature type="region of interest" description="Disordered" evidence="12">
    <location>
        <begin position="1"/>
        <end position="75"/>
    </location>
</feature>
<feature type="region of interest" description="Disordered" evidence="12">
    <location>
        <begin position="613"/>
        <end position="634"/>
    </location>
</feature>
<evidence type="ECO:0000256" key="4">
    <source>
        <dbReference type="ARBA" id="ARBA00022640"/>
    </source>
</evidence>
<dbReference type="FunFam" id="3.40.50.300:FF:000819">
    <property type="entry name" value="ATP dependent RNA helicase, putative"/>
    <property type="match status" value="1"/>
</dbReference>
<dbReference type="InterPro" id="IPR007502">
    <property type="entry name" value="Helicase-assoc_dom"/>
</dbReference>
<evidence type="ECO:0000256" key="7">
    <source>
        <dbReference type="ARBA" id="ARBA00022806"/>
    </source>
</evidence>
<dbReference type="InterPro" id="IPR011545">
    <property type="entry name" value="DEAD/DEAH_box_helicase_dom"/>
</dbReference>
<feature type="region of interest" description="Disordered" evidence="12">
    <location>
        <begin position="316"/>
        <end position="335"/>
    </location>
</feature>
<keyword evidence="3" id="KW-0150">Chloroplast</keyword>
<evidence type="ECO:0000256" key="6">
    <source>
        <dbReference type="ARBA" id="ARBA00022801"/>
    </source>
</evidence>
<keyword evidence="6" id="KW-0378">Hydrolase</keyword>
<dbReference type="PROSITE" id="PS51194">
    <property type="entry name" value="HELICASE_CTER"/>
    <property type="match status" value="1"/>
</dbReference>
<comment type="subcellular location">
    <subcellularLocation>
        <location evidence="1">Plastid</location>
        <location evidence="1">Chloroplast</location>
    </subcellularLocation>
</comment>
<reference evidence="15 16" key="1">
    <citation type="journal article" date="2017" name="Biotechnol. Biofuels">
        <title>Differential beta-glucosidase expression as a function of carbon source availability in Talaromyces amestolkiae: a genomic and proteomic approach.</title>
        <authorList>
            <person name="de Eugenio L.I."/>
            <person name="Mendez-Liter J.A."/>
            <person name="Nieto-Dominguez M."/>
            <person name="Alonso L."/>
            <person name="Gil-Munoz J."/>
            <person name="Barriuso J."/>
            <person name="Prieto A."/>
            <person name="Martinez M.J."/>
        </authorList>
    </citation>
    <scope>NUCLEOTIDE SEQUENCE [LARGE SCALE GENOMIC DNA]</scope>
    <source>
        <strain evidence="15 16">CIB</strain>
    </source>
</reference>
<dbReference type="OrthoDB" id="5600252at2759"/>
<dbReference type="InterPro" id="IPR014001">
    <property type="entry name" value="Helicase_ATP-bd"/>
</dbReference>
<dbReference type="SMART" id="SM00490">
    <property type="entry name" value="HELICc"/>
    <property type="match status" value="1"/>
</dbReference>
<dbReference type="Pfam" id="PF07717">
    <property type="entry name" value="OB_NTP_bind"/>
    <property type="match status" value="1"/>
</dbReference>
<dbReference type="InterPro" id="IPR001650">
    <property type="entry name" value="Helicase_C-like"/>
</dbReference>
<dbReference type="STRING" id="1196081.A0A364L5T9"/>
<evidence type="ECO:0000256" key="12">
    <source>
        <dbReference type="SAM" id="MobiDB-lite"/>
    </source>
</evidence>
<evidence type="ECO:0000256" key="8">
    <source>
        <dbReference type="ARBA" id="ARBA00022840"/>
    </source>
</evidence>
<feature type="compositionally biased region" description="Basic residues" evidence="12">
    <location>
        <begin position="1"/>
        <end position="10"/>
    </location>
</feature>
<dbReference type="SMART" id="SM00487">
    <property type="entry name" value="DEXDc"/>
    <property type="match status" value="1"/>
</dbReference>